<dbReference type="PANTHER" id="PTHR38037">
    <property type="entry name" value="ZN_PROTEASE DOMAIN-CONTAINING PROTEIN"/>
    <property type="match status" value="1"/>
</dbReference>
<keyword evidence="3" id="KW-1185">Reference proteome</keyword>
<feature type="domain" description="Retropepsin-like aspartic endopeptidase" evidence="1">
    <location>
        <begin position="14"/>
        <end position="149"/>
    </location>
</feature>
<reference evidence="2 3" key="1">
    <citation type="submission" date="2018-07" db="EMBL/GenBank/DDBJ databases">
        <title>Marsedoiliclastica nanhaica gen. nov. sp. nov., a novel marine hydrocarbonoclastic bacterium isolated from an in-situ enriched hydrocarbon-degrading consortium in deep-sea sediment.</title>
        <authorList>
            <person name="Dong C."/>
            <person name="Ma T."/>
            <person name="Liu R."/>
            <person name="Shao Z."/>
        </authorList>
    </citation>
    <scope>NUCLEOTIDE SEQUENCE [LARGE SCALE GENOMIC DNA]</scope>
    <source>
        <strain evidence="3">soil36-7</strain>
    </source>
</reference>
<gene>
    <name evidence="2" type="ORF">soil367_04480</name>
</gene>
<dbReference type="InterPro" id="IPR008503">
    <property type="entry name" value="Asp_endopeptidase"/>
</dbReference>
<dbReference type="RefSeq" id="WP_136547301.1">
    <property type="nucleotide sequence ID" value="NZ_CP031093.1"/>
</dbReference>
<dbReference type="EMBL" id="CP031093">
    <property type="protein sequence ID" value="QCF25243.1"/>
    <property type="molecule type" value="Genomic_DNA"/>
</dbReference>
<dbReference type="SUPFAM" id="SSF50630">
    <property type="entry name" value="Acid proteases"/>
    <property type="match status" value="1"/>
</dbReference>
<dbReference type="KEGG" id="hmi:soil367_04480"/>
<evidence type="ECO:0000313" key="2">
    <source>
        <dbReference type="EMBL" id="QCF25243.1"/>
    </source>
</evidence>
<organism evidence="2 3">
    <name type="scientific">Hydrocarboniclastica marina</name>
    <dbReference type="NCBI Taxonomy" id="2259620"/>
    <lineage>
        <taxon>Bacteria</taxon>
        <taxon>Pseudomonadati</taxon>
        <taxon>Pseudomonadota</taxon>
        <taxon>Gammaproteobacteria</taxon>
        <taxon>Alteromonadales</taxon>
        <taxon>Alteromonadaceae</taxon>
        <taxon>Hydrocarboniclastica</taxon>
    </lineage>
</organism>
<dbReference type="Pfam" id="PF05618">
    <property type="entry name" value="Zn_protease"/>
    <property type="match status" value="1"/>
</dbReference>
<protein>
    <submittedName>
        <fullName evidence="2">ATP-dependent zinc protease</fullName>
    </submittedName>
</protein>
<keyword evidence="2" id="KW-0378">Hydrolase</keyword>
<keyword evidence="2" id="KW-0645">Protease</keyword>
<dbReference type="AlphaFoldDB" id="A0A4P7XF93"/>
<dbReference type="Proteomes" id="UP000298049">
    <property type="component" value="Chromosome"/>
</dbReference>
<accession>A0A4P7XF93</accession>
<sequence length="155" mass="17515">MTENARSPTDRIGLGWREWVSLPELGIDLIKAKVDTGARTSCLHTFRLESFKRNGQAWVRFWVHPEQNNTERELACEAAVVDQRTVSDSGGHKEKRYVIVTPIQIGDVVWPMEMTLTNRDNMRFRMLLGRTAMAGRAWVDPEASFLAGKPATGSN</sequence>
<dbReference type="GO" id="GO:0006508">
    <property type="term" value="P:proteolysis"/>
    <property type="evidence" value="ECO:0007669"/>
    <property type="project" value="UniProtKB-KW"/>
</dbReference>
<dbReference type="PANTHER" id="PTHR38037:SF1">
    <property type="entry name" value="ATP-DEPENDENT ZINC PROTEASE DOMAIN-CONTAINING PROTEIN-RELATED"/>
    <property type="match status" value="1"/>
</dbReference>
<proteinExistence type="predicted"/>
<evidence type="ECO:0000259" key="1">
    <source>
        <dbReference type="Pfam" id="PF05618"/>
    </source>
</evidence>
<evidence type="ECO:0000313" key="3">
    <source>
        <dbReference type="Proteomes" id="UP000298049"/>
    </source>
</evidence>
<dbReference type="Gene3D" id="2.40.70.10">
    <property type="entry name" value="Acid Proteases"/>
    <property type="match status" value="1"/>
</dbReference>
<dbReference type="InterPro" id="IPR021109">
    <property type="entry name" value="Peptidase_aspartic_dom_sf"/>
</dbReference>
<name>A0A4P7XF93_9ALTE</name>
<dbReference type="OrthoDB" id="9782977at2"/>
<dbReference type="GO" id="GO:0008233">
    <property type="term" value="F:peptidase activity"/>
    <property type="evidence" value="ECO:0007669"/>
    <property type="project" value="UniProtKB-KW"/>
</dbReference>